<proteinExistence type="predicted"/>
<evidence type="ECO:0000256" key="3">
    <source>
        <dbReference type="SAM" id="Phobius"/>
    </source>
</evidence>
<keyword evidence="3" id="KW-0472">Membrane</keyword>
<evidence type="ECO:0000256" key="1">
    <source>
        <dbReference type="SAM" id="Coils"/>
    </source>
</evidence>
<dbReference type="RefSeq" id="WP_219236468.1">
    <property type="nucleotide sequence ID" value="NZ_JAHWZX010000001.1"/>
</dbReference>
<feature type="coiled-coil region" evidence="1">
    <location>
        <begin position="122"/>
        <end position="149"/>
    </location>
</feature>
<feature type="transmembrane region" description="Helical" evidence="3">
    <location>
        <begin position="86"/>
        <end position="107"/>
    </location>
</feature>
<keyword evidence="3" id="KW-1133">Transmembrane helix</keyword>
<keyword evidence="3" id="KW-0812">Transmembrane</keyword>
<feature type="transmembrane region" description="Helical" evidence="3">
    <location>
        <begin position="53"/>
        <end position="74"/>
    </location>
</feature>
<feature type="region of interest" description="Disordered" evidence="2">
    <location>
        <begin position="1"/>
        <end position="26"/>
    </location>
</feature>
<evidence type="ECO:0000313" key="4">
    <source>
        <dbReference type="EMBL" id="MBW4329345.1"/>
    </source>
</evidence>
<keyword evidence="5" id="KW-1185">Reference proteome</keyword>
<protein>
    <recommendedName>
        <fullName evidence="6">ATPase</fullName>
    </recommendedName>
</protein>
<evidence type="ECO:0000313" key="5">
    <source>
        <dbReference type="Proteomes" id="UP001197214"/>
    </source>
</evidence>
<organism evidence="4 5">
    <name type="scientific">Stakelama flava</name>
    <dbReference type="NCBI Taxonomy" id="2860338"/>
    <lineage>
        <taxon>Bacteria</taxon>
        <taxon>Pseudomonadati</taxon>
        <taxon>Pseudomonadota</taxon>
        <taxon>Alphaproteobacteria</taxon>
        <taxon>Sphingomonadales</taxon>
        <taxon>Sphingomonadaceae</taxon>
        <taxon>Stakelama</taxon>
    </lineage>
</organism>
<name>A0ABS6XGK5_9SPHN</name>
<sequence length="766" mass="82005">MNGGSKIVGLRPEDAQSPQVDAPDTTDEQALEHELLVDDAWEDAPERSAIGRIAVVLTLAASLAWIAGMLALAWPQVQAGMPPVALAQFVAALCIPPALAGIVWLLAMRTSRAEARRFGKTARAMRAEAASLERIIATLSRRIEENRAALADQTNALFTMGDDAAERLHAVSNGMTEQVKAIDKATARLTHAAQDTGQSLDIVLASLPKAHAETRDLKETLDDTGLAAGRHVSALDAQLAALAHRGRESNEIAGGAAERLAAHIARMEATSEAAGARLERVTDAMSGQVDAVLDRAAQAVDEARKGISAQGEAVVAMLTSNQEAMHRAGEEGAAALGERIDAIEDAIARISEQLGAEHQRSSDLFASIDTGVSAVDARIETLHGESTRRAQDIAESLNALTGSADAMNEAMRSGDVTARSVIETADHLLIALDAATREMDETMPEALARLDARIDESRRIVAASKPELLALVTAAESTHDAVEAIAGVVSHQRDTLAAANKSLLENLDNGKDRITDVQRIVDATVESARRFADEAAPQLVDSLLRIRETATTASDQARNTLASVIPAAARKLEQEGADALGRAVDTTVNRQIAELHRTIEEAVAAAAGAAERLSVQMDEISGSTADIENRLEEARAERESHDRDTFARRVSLLIEALNSASIDIAKSFSHEVSDSAWAAYLKGDRGVFTRRAVRLLDPSEARDIARLYGEDDHFREQVNRYIHDFEAMLRQILSLRDGSPLGVTLLSSDMGKLYVALAQAIERLRT</sequence>
<accession>A0ABS6XGK5</accession>
<gene>
    <name evidence="4" type="ORF">KY084_00435</name>
</gene>
<keyword evidence="1" id="KW-0175">Coiled coil</keyword>
<evidence type="ECO:0000256" key="2">
    <source>
        <dbReference type="SAM" id="MobiDB-lite"/>
    </source>
</evidence>
<dbReference type="EMBL" id="JAHWZX010000001">
    <property type="protein sequence ID" value="MBW4329345.1"/>
    <property type="molecule type" value="Genomic_DNA"/>
</dbReference>
<comment type="caution">
    <text evidence="4">The sequence shown here is derived from an EMBL/GenBank/DDBJ whole genome shotgun (WGS) entry which is preliminary data.</text>
</comment>
<feature type="coiled-coil region" evidence="1">
    <location>
        <begin position="617"/>
        <end position="644"/>
    </location>
</feature>
<reference evidence="4 5" key="1">
    <citation type="submission" date="2021-07" db="EMBL/GenBank/DDBJ databases">
        <title>Stakelama flava sp. nov., a novel endophytic bacterium isolated from branch of Kandelia candel.</title>
        <authorList>
            <person name="Tuo L."/>
        </authorList>
    </citation>
    <scope>NUCLEOTIDE SEQUENCE [LARGE SCALE GENOMIC DNA]</scope>
    <source>
        <strain evidence="4 5">CBK3Z-3</strain>
    </source>
</reference>
<dbReference type="Proteomes" id="UP001197214">
    <property type="component" value="Unassembled WGS sequence"/>
</dbReference>
<evidence type="ECO:0008006" key="6">
    <source>
        <dbReference type="Google" id="ProtNLM"/>
    </source>
</evidence>